<feature type="region of interest" description="Disordered" evidence="1">
    <location>
        <begin position="496"/>
        <end position="519"/>
    </location>
</feature>
<name>A0A182U0I7_9DIPT</name>
<protein>
    <submittedName>
        <fullName evidence="2">Uncharacterized protein</fullName>
    </submittedName>
</protein>
<feature type="compositionally biased region" description="Basic and acidic residues" evidence="1">
    <location>
        <begin position="505"/>
        <end position="515"/>
    </location>
</feature>
<feature type="region of interest" description="Disordered" evidence="1">
    <location>
        <begin position="309"/>
        <end position="342"/>
    </location>
</feature>
<sequence>MLLHPVERRALLDRAGILVRKRYLIDRFQARVGFVVVLAAHLVHLDRGLHRLAGIPAAVAVRQMGRGDRPQPGRQCRRRRCRLGGRGRRRVMVEQLLLRMRLKQHRRMIVVNRLLLLLGAYHGVGNGRTTATACTGLFGDERQRVVMVQMMMLDGVRRAGVVGKVHRVQGGRRHLDVLDLQRGHRKRHRVGGGVGRIASIARCGHPTTLERWRRKLQIVGDDLRNRPAADGGSSDRLRTVEMDVRVRYHLVGGEGRWGRRCRHRLLPEKGTVRAGADAATHPQLVLLGRVRPQADTHVVVVMVQRPAMRPTGGRRRAGNRGREGIAAQPGANHAEAHHAGDRPAHHLAADDVLHAFDREQNLLLVAQLHDADVLQVFPRQLRHVVHGLVALRQQRLHVLLEPQQPQPLVDRAGHIAGQRVRQLQRVDVSLQPLAVVRLADAYRGQIFRRHARYRRQVVARLQKQIRVLVEVYLHQPLRDDVVVGAAAARRVVAQPVAAAGARSTDGTDRAGADRAARRRKDAIAAHAAHAAIGRVGGAGQIGGGAPRVQAGGGVPRSGPGRPGQRHRTVPAGRLRQIDTLIVQAVIDHTVRTAPKLEGAAVAAAAAAATEAPDPPVGGGTVPEAAPPALLLPTLFVPSCEGR</sequence>
<evidence type="ECO:0000256" key="1">
    <source>
        <dbReference type="SAM" id="MobiDB-lite"/>
    </source>
</evidence>
<dbReference type="VEuPathDB" id="VectorBase:AMEC011697"/>
<accession>A0A182U0I7</accession>
<reference evidence="3" key="1">
    <citation type="submission" date="2014-01" db="EMBL/GenBank/DDBJ databases">
        <title>The Genome Sequence of Anopheles melas CM1001059_A (V2).</title>
        <authorList>
            <consortium name="The Broad Institute Genomics Platform"/>
            <person name="Neafsey D.E."/>
            <person name="Besansky N."/>
            <person name="Howell P."/>
            <person name="Walton C."/>
            <person name="Young S.K."/>
            <person name="Zeng Q."/>
            <person name="Gargeya S."/>
            <person name="Fitzgerald M."/>
            <person name="Haas B."/>
            <person name="Abouelleil A."/>
            <person name="Allen A.W."/>
            <person name="Alvarado L."/>
            <person name="Arachchi H.M."/>
            <person name="Berlin A.M."/>
            <person name="Chapman S.B."/>
            <person name="Gainer-Dewar J."/>
            <person name="Goldberg J."/>
            <person name="Griggs A."/>
            <person name="Gujja S."/>
            <person name="Hansen M."/>
            <person name="Howarth C."/>
            <person name="Imamovic A."/>
            <person name="Ireland A."/>
            <person name="Larimer J."/>
            <person name="McCowan C."/>
            <person name="Murphy C."/>
            <person name="Pearson M."/>
            <person name="Poon T.W."/>
            <person name="Priest M."/>
            <person name="Roberts A."/>
            <person name="Saif S."/>
            <person name="Shea T."/>
            <person name="Sisk P."/>
            <person name="Sykes S."/>
            <person name="Wortman J."/>
            <person name="Nusbaum C."/>
            <person name="Birren B."/>
        </authorList>
    </citation>
    <scope>NUCLEOTIDE SEQUENCE [LARGE SCALE GENOMIC DNA]</scope>
    <source>
        <strain evidence="3">CM1001059</strain>
    </source>
</reference>
<dbReference type="AlphaFoldDB" id="A0A182U0I7"/>
<reference evidence="2" key="2">
    <citation type="submission" date="2020-05" db="UniProtKB">
        <authorList>
            <consortium name="EnsemblMetazoa"/>
        </authorList>
    </citation>
    <scope>IDENTIFICATION</scope>
    <source>
        <strain evidence="2">CM1001059</strain>
    </source>
</reference>
<dbReference type="EnsemblMetazoa" id="AMEC011697-RA">
    <property type="protein sequence ID" value="AMEC011697-PA"/>
    <property type="gene ID" value="AMEC011697"/>
</dbReference>
<evidence type="ECO:0000313" key="3">
    <source>
        <dbReference type="Proteomes" id="UP000075902"/>
    </source>
</evidence>
<evidence type="ECO:0000313" key="2">
    <source>
        <dbReference type="EnsemblMetazoa" id="AMEC011697-PA"/>
    </source>
</evidence>
<dbReference type="Proteomes" id="UP000075902">
    <property type="component" value="Unassembled WGS sequence"/>
</dbReference>
<proteinExistence type="predicted"/>
<feature type="compositionally biased region" description="Gly residues" evidence="1">
    <location>
        <begin position="536"/>
        <end position="555"/>
    </location>
</feature>
<keyword evidence="3" id="KW-1185">Reference proteome</keyword>
<organism evidence="2 3">
    <name type="scientific">Anopheles melas</name>
    <dbReference type="NCBI Taxonomy" id="34690"/>
    <lineage>
        <taxon>Eukaryota</taxon>
        <taxon>Metazoa</taxon>
        <taxon>Ecdysozoa</taxon>
        <taxon>Arthropoda</taxon>
        <taxon>Hexapoda</taxon>
        <taxon>Insecta</taxon>
        <taxon>Pterygota</taxon>
        <taxon>Neoptera</taxon>
        <taxon>Endopterygota</taxon>
        <taxon>Diptera</taxon>
        <taxon>Nematocera</taxon>
        <taxon>Culicoidea</taxon>
        <taxon>Culicidae</taxon>
        <taxon>Anophelinae</taxon>
        <taxon>Anopheles</taxon>
    </lineage>
</organism>
<dbReference type="PROSITE" id="PS50096">
    <property type="entry name" value="IQ"/>
    <property type="match status" value="1"/>
</dbReference>
<feature type="region of interest" description="Disordered" evidence="1">
    <location>
        <begin position="536"/>
        <end position="569"/>
    </location>
</feature>